<dbReference type="AlphaFoldDB" id="A0AAN9TDN4"/>
<proteinExistence type="predicted"/>
<dbReference type="GO" id="GO:0008081">
    <property type="term" value="F:phosphoric diester hydrolase activity"/>
    <property type="evidence" value="ECO:0007669"/>
    <property type="project" value="TreeGrafter"/>
</dbReference>
<evidence type="ECO:0000259" key="3">
    <source>
        <dbReference type="Pfam" id="PF19272"/>
    </source>
</evidence>
<evidence type="ECO:0000256" key="1">
    <source>
        <dbReference type="ARBA" id="ARBA00022801"/>
    </source>
</evidence>
<dbReference type="GO" id="GO:0005615">
    <property type="term" value="C:extracellular space"/>
    <property type="evidence" value="ECO:0007669"/>
    <property type="project" value="TreeGrafter"/>
</dbReference>
<dbReference type="EMBL" id="JBBCAQ010000032">
    <property type="protein sequence ID" value="KAK7584212.1"/>
    <property type="molecule type" value="Genomic_DNA"/>
</dbReference>
<dbReference type="InterPro" id="IPR045473">
    <property type="entry name" value="ASM_C"/>
</dbReference>
<evidence type="ECO:0000256" key="2">
    <source>
        <dbReference type="ARBA" id="ARBA00023180"/>
    </source>
</evidence>
<dbReference type="Proteomes" id="UP001367676">
    <property type="component" value="Unassembled WGS sequence"/>
</dbReference>
<dbReference type="PANTHER" id="PTHR10340">
    <property type="entry name" value="SPHINGOMYELIN PHOSPHODIESTERASE"/>
    <property type="match status" value="1"/>
</dbReference>
<comment type="caution">
    <text evidence="4">The sequence shown here is derived from an EMBL/GenBank/DDBJ whole genome shotgun (WGS) entry which is preliminary data.</text>
</comment>
<dbReference type="Gene3D" id="3.60.21.10">
    <property type="match status" value="1"/>
</dbReference>
<dbReference type="SUPFAM" id="SSF56300">
    <property type="entry name" value="Metallo-dependent phosphatases"/>
    <property type="match status" value="1"/>
</dbReference>
<keyword evidence="1" id="KW-0378">Hydrolase</keyword>
<name>A0AAN9TDN4_9HEMI</name>
<gene>
    <name evidence="4" type="ORF">V9T40_005175</name>
</gene>
<keyword evidence="5" id="KW-1185">Reference proteome</keyword>
<protein>
    <recommendedName>
        <fullName evidence="3">Sphingomyelin phosphodiesterase C-terminal domain-containing protein</fullName>
    </recommendedName>
</protein>
<organism evidence="4 5">
    <name type="scientific">Parthenolecanium corni</name>
    <dbReference type="NCBI Taxonomy" id="536013"/>
    <lineage>
        <taxon>Eukaryota</taxon>
        <taxon>Metazoa</taxon>
        <taxon>Ecdysozoa</taxon>
        <taxon>Arthropoda</taxon>
        <taxon>Hexapoda</taxon>
        <taxon>Insecta</taxon>
        <taxon>Pterygota</taxon>
        <taxon>Neoptera</taxon>
        <taxon>Paraneoptera</taxon>
        <taxon>Hemiptera</taxon>
        <taxon>Sternorrhyncha</taxon>
        <taxon>Coccoidea</taxon>
        <taxon>Coccidae</taxon>
        <taxon>Parthenolecanium</taxon>
    </lineage>
</organism>
<evidence type="ECO:0000313" key="5">
    <source>
        <dbReference type="Proteomes" id="UP001367676"/>
    </source>
</evidence>
<dbReference type="PANTHER" id="PTHR10340:SF57">
    <property type="entry name" value="METALLOPHOS DOMAIN-CONTAINING PROTEIN"/>
    <property type="match status" value="1"/>
</dbReference>
<dbReference type="Pfam" id="PF19272">
    <property type="entry name" value="ASMase_C"/>
    <property type="match status" value="1"/>
</dbReference>
<feature type="domain" description="Sphingomyelin phosphodiesterase C-terminal" evidence="3">
    <location>
        <begin position="116"/>
        <end position="250"/>
    </location>
</feature>
<accession>A0AAN9TDN4</accession>
<evidence type="ECO:0000313" key="4">
    <source>
        <dbReference type="EMBL" id="KAK7584212.1"/>
    </source>
</evidence>
<sequence>MVTGGFYSIEQKNRPTIVVLNTNYMGSNKDPFGQWKWLEKVLQDVRQKRRTAFIFGHMPPGFMEPSREVMPKCLMSDDSNARYLRMVENYADIISGQFFGHLHADTFRVFYNSTGKPISYAFVTPSVTPKDYNNPGFRLYKFDDNTGKIYDYEQFYLDLRNANVRKSADWTKEYEFLSYYKLKGITAEEMHNLAENLSRTNESPIFEQYLDAYSAKSNKQDCTTNTSWYHYCAITKLEKKSFHGCLTESKKNQIECPQSHAIVIPQPSRGFQSSSVDQLIINMQILIAAFAFVFFSSQ</sequence>
<keyword evidence="2" id="KW-0325">Glycoprotein</keyword>
<reference evidence="4 5" key="1">
    <citation type="submission" date="2024-03" db="EMBL/GenBank/DDBJ databases">
        <title>Adaptation during the transition from Ophiocordyceps entomopathogen to insect associate is accompanied by gene loss and intensified selection.</title>
        <authorList>
            <person name="Ward C.M."/>
            <person name="Onetto C.A."/>
            <person name="Borneman A.R."/>
        </authorList>
    </citation>
    <scope>NUCLEOTIDE SEQUENCE [LARGE SCALE GENOMIC DNA]</scope>
    <source>
        <strain evidence="4">AWRI1</strain>
        <tissue evidence="4">Single Adult Female</tissue>
    </source>
</reference>
<dbReference type="InterPro" id="IPR029052">
    <property type="entry name" value="Metallo-depent_PP-like"/>
</dbReference>